<dbReference type="Proteomes" id="UP000184082">
    <property type="component" value="Unassembled WGS sequence"/>
</dbReference>
<protein>
    <submittedName>
        <fullName evidence="2">Putative regulatory protein, FmdB family</fullName>
    </submittedName>
</protein>
<reference evidence="2 3" key="1">
    <citation type="submission" date="2016-11" db="EMBL/GenBank/DDBJ databases">
        <authorList>
            <person name="Jaros S."/>
            <person name="Januszkiewicz K."/>
            <person name="Wedrychowicz H."/>
        </authorList>
    </citation>
    <scope>NUCLEOTIDE SEQUENCE [LARGE SCALE GENOMIC DNA]</scope>
    <source>
        <strain evidence="2 3">DSM 14501</strain>
    </source>
</reference>
<organism evidence="2 3">
    <name type="scientific">Caminicella sporogenes DSM 14501</name>
    <dbReference type="NCBI Taxonomy" id="1121266"/>
    <lineage>
        <taxon>Bacteria</taxon>
        <taxon>Bacillati</taxon>
        <taxon>Bacillota</taxon>
        <taxon>Clostridia</taxon>
        <taxon>Peptostreptococcales</taxon>
        <taxon>Caminicellaceae</taxon>
        <taxon>Caminicella</taxon>
    </lineage>
</organism>
<dbReference type="InterPro" id="IPR013429">
    <property type="entry name" value="Regulatory_FmdB_Zinc_ribbon"/>
</dbReference>
<dbReference type="Gene3D" id="2.20.28.30">
    <property type="entry name" value="RNA polymerase ii, chain L"/>
    <property type="match status" value="1"/>
</dbReference>
<gene>
    <name evidence="2" type="ORF">SAMN02745883_00976</name>
</gene>
<accession>A0A1M6NPY8</accession>
<proteinExistence type="predicted"/>
<name>A0A1M6NPY8_9FIRM</name>
<evidence type="ECO:0000313" key="3">
    <source>
        <dbReference type="Proteomes" id="UP000184082"/>
    </source>
</evidence>
<evidence type="ECO:0000259" key="1">
    <source>
        <dbReference type="SMART" id="SM00834"/>
    </source>
</evidence>
<dbReference type="STRING" id="1121266.SAMN02745883_00976"/>
<dbReference type="NCBIfam" id="TIGR02605">
    <property type="entry name" value="CxxC_CxxC_SSSS"/>
    <property type="match status" value="1"/>
</dbReference>
<dbReference type="AlphaFoldDB" id="A0A1M6NPY8"/>
<evidence type="ECO:0000313" key="2">
    <source>
        <dbReference type="EMBL" id="SHJ97779.1"/>
    </source>
</evidence>
<dbReference type="EMBL" id="FRAJ01000006">
    <property type="protein sequence ID" value="SHJ97779.1"/>
    <property type="molecule type" value="Genomic_DNA"/>
</dbReference>
<dbReference type="RefSeq" id="WP_072966240.1">
    <property type="nucleotide sequence ID" value="NZ_FRAJ01000006.1"/>
</dbReference>
<feature type="domain" description="Putative regulatory protein FmdB zinc ribbon" evidence="1">
    <location>
        <begin position="1"/>
        <end position="43"/>
    </location>
</feature>
<sequence>MPIFEYVCEKCGYKFEKLIRSSDSDKKQKCPECGSENTKKVFSTFACGGNSGGFSAPSCGG</sequence>
<keyword evidence="3" id="KW-1185">Reference proteome</keyword>
<dbReference type="SMART" id="SM00834">
    <property type="entry name" value="CxxC_CXXC_SSSS"/>
    <property type="match status" value="1"/>
</dbReference>
<dbReference type="Pfam" id="PF09723">
    <property type="entry name" value="Zn_ribbon_8"/>
    <property type="match status" value="1"/>
</dbReference>